<organism evidence="1 2">
    <name type="scientific">Clostridium perfringens</name>
    <dbReference type="NCBI Taxonomy" id="1502"/>
    <lineage>
        <taxon>Bacteria</taxon>
        <taxon>Bacillati</taxon>
        <taxon>Bacillota</taxon>
        <taxon>Clostridia</taxon>
        <taxon>Eubacteriales</taxon>
        <taxon>Clostridiaceae</taxon>
        <taxon>Clostridium</taxon>
    </lineage>
</organism>
<dbReference type="AlphaFoldDB" id="A0AAW9K226"/>
<dbReference type="Proteomes" id="UP001288944">
    <property type="component" value="Unassembled WGS sequence"/>
</dbReference>
<comment type="caution">
    <text evidence="1">The sequence shown here is derived from an EMBL/GenBank/DDBJ whole genome shotgun (WGS) entry which is preliminary data.</text>
</comment>
<accession>A0AAW9K226</accession>
<proteinExistence type="predicted"/>
<sequence length="293" mass="34688">MNRAELMIRLKYALRFLPDSLYVKLYFRLTLKRKLDLKNPVTLNEKLQWMKFNDRNPLYSMVSDKFAVRPYIQEQIGEKYLVPIIGHWNSFNEINFDILPEKFVLKCNHDSGGLVICKSKKKLDKEKARKKINKSLKRKFYYIGREWQYRSIKPMIIAEKLLLDKSGNPPADYKISCFNGKVDNIMVCTGRFSKEGVKFYFFDKNWNFLRYNKGDEKFPENFTIEEPENLDEMIKVAEKLSKPFSYARIDLYNLNGKVYFSEITLSPNSGFDTDITYSTDKLLGDKLHIPYAF</sequence>
<dbReference type="InterPro" id="IPR029465">
    <property type="entry name" value="ATPgrasp_TupA"/>
</dbReference>
<keyword evidence="1" id="KW-0808">Transferase</keyword>
<evidence type="ECO:0000313" key="1">
    <source>
        <dbReference type="EMBL" id="MDZ7540526.1"/>
    </source>
</evidence>
<evidence type="ECO:0000313" key="2">
    <source>
        <dbReference type="Proteomes" id="UP001288944"/>
    </source>
</evidence>
<gene>
    <name evidence="1" type="ORF">GNF83_04565</name>
</gene>
<dbReference type="GO" id="GO:0016740">
    <property type="term" value="F:transferase activity"/>
    <property type="evidence" value="ECO:0007669"/>
    <property type="project" value="UniProtKB-KW"/>
</dbReference>
<dbReference type="Pfam" id="PF14305">
    <property type="entry name" value="ATPgrasp_TupA"/>
    <property type="match status" value="1"/>
</dbReference>
<dbReference type="EMBL" id="WNUR01000006">
    <property type="protein sequence ID" value="MDZ7540526.1"/>
    <property type="molecule type" value="Genomic_DNA"/>
</dbReference>
<dbReference type="RefSeq" id="WP_110070996.1">
    <property type="nucleotide sequence ID" value="NZ_CATNXO010000003.1"/>
</dbReference>
<name>A0AAW9K226_CLOPF</name>
<protein>
    <submittedName>
        <fullName evidence="1">Glycosyl transferase</fullName>
    </submittedName>
</protein>
<reference evidence="1" key="1">
    <citation type="submission" date="2019-11" db="EMBL/GenBank/DDBJ databases">
        <title>Characterization of Clostridium perfringens isolates from swine manure treated agricultural soils.</title>
        <authorList>
            <person name="Wushke S.T."/>
        </authorList>
    </citation>
    <scope>NUCLEOTIDE SEQUENCE</scope>
    <source>
        <strain evidence="1">X62</strain>
    </source>
</reference>